<evidence type="ECO:0000256" key="10">
    <source>
        <dbReference type="ARBA" id="ARBA00038465"/>
    </source>
</evidence>
<dbReference type="PANTHER" id="PTHR44390:SF1">
    <property type="entry name" value="CENTROSOMAL PROTEIN OF 41 KDA"/>
    <property type="match status" value="1"/>
</dbReference>
<dbReference type="EMBL" id="CAJNOH010000148">
    <property type="protein sequence ID" value="CAF0907255.1"/>
    <property type="molecule type" value="Genomic_DNA"/>
</dbReference>
<feature type="region of interest" description="Disordered" evidence="11">
    <location>
        <begin position="341"/>
        <end position="376"/>
    </location>
</feature>
<dbReference type="GO" id="GO:0036064">
    <property type="term" value="C:ciliary basal body"/>
    <property type="evidence" value="ECO:0007669"/>
    <property type="project" value="TreeGrafter"/>
</dbReference>
<feature type="domain" description="Rhodanese" evidence="12">
    <location>
        <begin position="161"/>
        <end position="258"/>
    </location>
</feature>
<evidence type="ECO:0000259" key="12">
    <source>
        <dbReference type="PROSITE" id="PS50206"/>
    </source>
</evidence>
<dbReference type="SMART" id="SM00450">
    <property type="entry name" value="RHOD"/>
    <property type="match status" value="1"/>
</dbReference>
<sequence length="376" mass="42927">MSVIISNRPKSRINILDKRIPRNPKYENIQPTIDSGNSITKFLKRNEQLRASKKQQSEEIFKRMKVSTLIQLIIQVAEINSLENPKNDEYDSSASQRTLTDINRPQTQDSQRSIATSRSTLQGVIRGVGEMDLYNKYTNRSSTIPSARNIANNEQIDLAYEECPYLIVDLRDKDEFNTNHIVSAHHYPVAMLSRCTNNESRELLIYKNQKGKIIIVYDEDERIAPHAATIMVERGYNNIFLLSGGLKYAVKKFPHGLITGTCPLSWTLSSVPSTPIRKLTRTQSMNILHSEAPIGQSIATVTRPLPSPMIKFNIREQFTNYDIEELNARLEENLLPKDTASRLSRARAQSSKQCSRMSHVSERSNLTHVSDKRWKP</sequence>
<evidence type="ECO:0000256" key="7">
    <source>
        <dbReference type="ARBA" id="ARBA00023069"/>
    </source>
</evidence>
<name>A0A814A5N2_9BILA</name>
<comment type="subcellular location">
    <subcellularLocation>
        <location evidence="1">Cytoplasm</location>
        <location evidence="1">Cytoskeleton</location>
        <location evidence="1">Cilium basal body</location>
    </subcellularLocation>
    <subcellularLocation>
        <location evidence="2">Cytoplasm</location>
        <location evidence="2">Cytoskeleton</location>
        <location evidence="2">Microtubule organizing center</location>
        <location evidence="2">Centrosome</location>
    </subcellularLocation>
</comment>
<proteinExistence type="inferred from homology"/>
<feature type="region of interest" description="Disordered" evidence="11">
    <location>
        <begin position="84"/>
        <end position="115"/>
    </location>
</feature>
<evidence type="ECO:0000313" key="16">
    <source>
        <dbReference type="Proteomes" id="UP000663870"/>
    </source>
</evidence>
<dbReference type="GO" id="GO:0005813">
    <property type="term" value="C:centrosome"/>
    <property type="evidence" value="ECO:0007669"/>
    <property type="project" value="UniProtKB-SubCell"/>
</dbReference>
<dbReference type="GO" id="GO:0060271">
    <property type="term" value="P:cilium assembly"/>
    <property type="evidence" value="ECO:0007669"/>
    <property type="project" value="TreeGrafter"/>
</dbReference>
<evidence type="ECO:0000256" key="4">
    <source>
        <dbReference type="ARBA" id="ARBA00022490"/>
    </source>
</evidence>
<evidence type="ECO:0000256" key="11">
    <source>
        <dbReference type="SAM" id="MobiDB-lite"/>
    </source>
</evidence>
<evidence type="ECO:0000256" key="9">
    <source>
        <dbReference type="ARBA" id="ARBA00023273"/>
    </source>
</evidence>
<evidence type="ECO:0000256" key="6">
    <source>
        <dbReference type="ARBA" id="ARBA00022927"/>
    </source>
</evidence>
<dbReference type="InterPro" id="IPR051889">
    <property type="entry name" value="CEP41"/>
</dbReference>
<evidence type="ECO:0000313" key="14">
    <source>
        <dbReference type="EMBL" id="CAF1137034.1"/>
    </source>
</evidence>
<dbReference type="PROSITE" id="PS50206">
    <property type="entry name" value="RHODANESE_3"/>
    <property type="match status" value="1"/>
</dbReference>
<evidence type="ECO:0000256" key="2">
    <source>
        <dbReference type="ARBA" id="ARBA00004300"/>
    </source>
</evidence>
<organism evidence="13 15">
    <name type="scientific">Rotaria sordida</name>
    <dbReference type="NCBI Taxonomy" id="392033"/>
    <lineage>
        <taxon>Eukaryota</taxon>
        <taxon>Metazoa</taxon>
        <taxon>Spiralia</taxon>
        <taxon>Gnathifera</taxon>
        <taxon>Rotifera</taxon>
        <taxon>Eurotatoria</taxon>
        <taxon>Bdelloidea</taxon>
        <taxon>Philodinida</taxon>
        <taxon>Philodinidae</taxon>
        <taxon>Rotaria</taxon>
    </lineage>
</organism>
<keyword evidence="5" id="KW-0970">Cilium biogenesis/degradation</keyword>
<keyword evidence="3" id="KW-0813">Transport</keyword>
<dbReference type="GO" id="GO:0015031">
    <property type="term" value="P:protein transport"/>
    <property type="evidence" value="ECO:0007669"/>
    <property type="project" value="UniProtKB-KW"/>
</dbReference>
<dbReference type="CDD" id="cd00158">
    <property type="entry name" value="RHOD"/>
    <property type="match status" value="1"/>
</dbReference>
<accession>A0A814A5N2</accession>
<evidence type="ECO:0000256" key="8">
    <source>
        <dbReference type="ARBA" id="ARBA00023212"/>
    </source>
</evidence>
<dbReference type="SUPFAM" id="SSF52821">
    <property type="entry name" value="Rhodanese/Cell cycle control phosphatase"/>
    <property type="match status" value="1"/>
</dbReference>
<evidence type="ECO:0000256" key="3">
    <source>
        <dbReference type="ARBA" id="ARBA00022448"/>
    </source>
</evidence>
<comment type="caution">
    <text evidence="13">The sequence shown here is derived from an EMBL/GenBank/DDBJ whole genome shotgun (WGS) entry which is preliminary data.</text>
</comment>
<evidence type="ECO:0000256" key="1">
    <source>
        <dbReference type="ARBA" id="ARBA00004120"/>
    </source>
</evidence>
<keyword evidence="16" id="KW-1185">Reference proteome</keyword>
<evidence type="ECO:0000313" key="15">
    <source>
        <dbReference type="Proteomes" id="UP000663854"/>
    </source>
</evidence>
<dbReference type="Gene3D" id="3.40.250.10">
    <property type="entry name" value="Rhodanese-like domain"/>
    <property type="match status" value="1"/>
</dbReference>
<comment type="similarity">
    <text evidence="10">Belongs to the CEP41 family.</text>
</comment>
<feature type="compositionally biased region" description="Low complexity" evidence="11">
    <location>
        <begin position="341"/>
        <end position="351"/>
    </location>
</feature>
<keyword evidence="6" id="KW-0653">Protein transport</keyword>
<dbReference type="InterPro" id="IPR036873">
    <property type="entry name" value="Rhodanese-like_dom_sf"/>
</dbReference>
<dbReference type="InterPro" id="IPR001763">
    <property type="entry name" value="Rhodanese-like_dom"/>
</dbReference>
<feature type="compositionally biased region" description="Polar residues" evidence="11">
    <location>
        <begin position="92"/>
        <end position="115"/>
    </location>
</feature>
<feature type="compositionally biased region" description="Polar residues" evidence="11">
    <location>
        <begin position="352"/>
        <end position="368"/>
    </location>
</feature>
<keyword evidence="9" id="KW-0966">Cell projection</keyword>
<keyword evidence="4" id="KW-0963">Cytoplasm</keyword>
<evidence type="ECO:0000256" key="5">
    <source>
        <dbReference type="ARBA" id="ARBA00022794"/>
    </source>
</evidence>
<gene>
    <name evidence="14" type="ORF">JXQ802_LOCUS21010</name>
    <name evidence="13" type="ORF">PYM288_LOCUS9826</name>
</gene>
<keyword evidence="7" id="KW-0969">Cilium</keyword>
<dbReference type="PANTHER" id="PTHR44390">
    <property type="entry name" value="CENTROSOMAL PROTEIN OF 41 KDA"/>
    <property type="match status" value="1"/>
</dbReference>
<protein>
    <recommendedName>
        <fullName evidence="12">Rhodanese domain-containing protein</fullName>
    </recommendedName>
</protein>
<evidence type="ECO:0000313" key="13">
    <source>
        <dbReference type="EMBL" id="CAF0907255.1"/>
    </source>
</evidence>
<dbReference type="AlphaFoldDB" id="A0A814A5N2"/>
<keyword evidence="8" id="KW-0206">Cytoskeleton</keyword>
<dbReference type="EMBL" id="CAJNOL010000610">
    <property type="protein sequence ID" value="CAF1137034.1"/>
    <property type="molecule type" value="Genomic_DNA"/>
</dbReference>
<dbReference type="Proteomes" id="UP000663870">
    <property type="component" value="Unassembled WGS sequence"/>
</dbReference>
<dbReference type="Proteomes" id="UP000663854">
    <property type="component" value="Unassembled WGS sequence"/>
</dbReference>
<dbReference type="Pfam" id="PF00581">
    <property type="entry name" value="Rhodanese"/>
    <property type="match status" value="1"/>
</dbReference>
<reference evidence="13" key="1">
    <citation type="submission" date="2021-02" db="EMBL/GenBank/DDBJ databases">
        <authorList>
            <person name="Nowell W R."/>
        </authorList>
    </citation>
    <scope>NUCLEOTIDE SEQUENCE</scope>
</reference>